<gene>
    <name evidence="1" type="ORF">DBO85_14130</name>
</gene>
<protein>
    <submittedName>
        <fullName evidence="1">Uncharacterized protein</fullName>
    </submittedName>
</protein>
<dbReference type="AlphaFoldDB" id="A0A2T5P6U5"/>
<comment type="caution">
    <text evidence="1">The sequence shown here is derived from an EMBL/GenBank/DDBJ whole genome shotgun (WGS) entry which is preliminary data.</text>
</comment>
<name>A0A2T5P6U5_9PSED</name>
<reference evidence="1 2" key="1">
    <citation type="submission" date="2018-04" db="EMBL/GenBank/DDBJ databases">
        <title>Pseudomonas sp. nov., isolated from mangrove soil.</title>
        <authorList>
            <person name="Chen C."/>
        </authorList>
    </citation>
    <scope>NUCLEOTIDE SEQUENCE [LARGE SCALE GENOMIC DNA]</scope>
    <source>
        <strain evidence="1 2">TC-11</strain>
    </source>
</reference>
<accession>A0A2T5P6U5</accession>
<keyword evidence="2" id="KW-1185">Reference proteome</keyword>
<dbReference type="EMBL" id="QASN01000020">
    <property type="protein sequence ID" value="PTU73461.1"/>
    <property type="molecule type" value="Genomic_DNA"/>
</dbReference>
<dbReference type="Proteomes" id="UP000244064">
    <property type="component" value="Unassembled WGS sequence"/>
</dbReference>
<proteinExistence type="predicted"/>
<sequence length="80" mass="9201">MRVWAHASSDDETWLWQLPDIQDGQTISFRVIQAEQHEITPPQEVEKRDPEQVAEGKQRAKEWLKAAMLRKAQSSGSEDA</sequence>
<evidence type="ECO:0000313" key="1">
    <source>
        <dbReference type="EMBL" id="PTU73461.1"/>
    </source>
</evidence>
<organism evidence="1 2">
    <name type="scientific">Pseudomonas mangrovi</name>
    <dbReference type="NCBI Taxonomy" id="2161748"/>
    <lineage>
        <taxon>Bacteria</taxon>
        <taxon>Pseudomonadati</taxon>
        <taxon>Pseudomonadota</taxon>
        <taxon>Gammaproteobacteria</taxon>
        <taxon>Pseudomonadales</taxon>
        <taxon>Pseudomonadaceae</taxon>
        <taxon>Pseudomonas</taxon>
    </lineage>
</organism>
<evidence type="ECO:0000313" key="2">
    <source>
        <dbReference type="Proteomes" id="UP000244064"/>
    </source>
</evidence>